<feature type="transmembrane region" description="Helical" evidence="1">
    <location>
        <begin position="106"/>
        <end position="127"/>
    </location>
</feature>
<dbReference type="AlphaFoldDB" id="A0A2T2YLN3"/>
<organism evidence="2 3">
    <name type="scientific">Adhaeribacter arboris</name>
    <dbReference type="NCBI Taxonomy" id="2072846"/>
    <lineage>
        <taxon>Bacteria</taxon>
        <taxon>Pseudomonadati</taxon>
        <taxon>Bacteroidota</taxon>
        <taxon>Cytophagia</taxon>
        <taxon>Cytophagales</taxon>
        <taxon>Hymenobacteraceae</taxon>
        <taxon>Adhaeribacter</taxon>
    </lineage>
</organism>
<evidence type="ECO:0008006" key="4">
    <source>
        <dbReference type="Google" id="ProtNLM"/>
    </source>
</evidence>
<dbReference type="Gene3D" id="1.25.40.10">
    <property type="entry name" value="Tetratricopeptide repeat domain"/>
    <property type="match status" value="1"/>
</dbReference>
<protein>
    <recommendedName>
        <fullName evidence="4">Tetratricopeptide repeat protein</fullName>
    </recommendedName>
</protein>
<keyword evidence="1" id="KW-0472">Membrane</keyword>
<dbReference type="Pfam" id="PF13432">
    <property type="entry name" value="TPR_16"/>
    <property type="match status" value="1"/>
</dbReference>
<dbReference type="EMBL" id="PYFT01000001">
    <property type="protein sequence ID" value="PSR56399.1"/>
    <property type="molecule type" value="Genomic_DNA"/>
</dbReference>
<dbReference type="SUPFAM" id="SSF48452">
    <property type="entry name" value="TPR-like"/>
    <property type="match status" value="1"/>
</dbReference>
<keyword evidence="1" id="KW-1133">Transmembrane helix</keyword>
<sequence length="277" mass="32283">MMEDFNKEELIEKYLLGQLHGEALVNFKHRLVTDEALKKEVALEQAILRNLKTVGKRQTLLQFENFHQELEQETYTYQKAAPELNIFQKLEKILTEKLTGLTGRQYAFIAASVVFIIASTLTINTILTKQSSPETIYQAYYEPYPIETFRGEATGTALKTEAVVAYNRGDYSQSIRLFEQFLAKEKDEKSLFYLGNAYLAAERPEDAIKTYLAYLQQYHQFEMDAKWYLSLSYMKVGQFIEARNQLRELTANTNPDNIYREKAEKILSKQMFKKLPE</sequence>
<keyword evidence="3" id="KW-1185">Reference proteome</keyword>
<evidence type="ECO:0000313" key="3">
    <source>
        <dbReference type="Proteomes" id="UP000240357"/>
    </source>
</evidence>
<accession>A0A2T2YLN3</accession>
<keyword evidence="1" id="KW-0812">Transmembrane</keyword>
<dbReference type="RefSeq" id="WP_106932577.1">
    <property type="nucleotide sequence ID" value="NZ_PYFT01000001.1"/>
</dbReference>
<comment type="caution">
    <text evidence="2">The sequence shown here is derived from an EMBL/GenBank/DDBJ whole genome shotgun (WGS) entry which is preliminary data.</text>
</comment>
<dbReference type="Proteomes" id="UP000240357">
    <property type="component" value="Unassembled WGS sequence"/>
</dbReference>
<dbReference type="OrthoDB" id="821231at2"/>
<dbReference type="InterPro" id="IPR011990">
    <property type="entry name" value="TPR-like_helical_dom_sf"/>
</dbReference>
<name>A0A2T2YLN3_9BACT</name>
<reference evidence="2 3" key="1">
    <citation type="submission" date="2018-03" db="EMBL/GenBank/DDBJ databases">
        <title>Adhaeribacter sp. HMF7605 Genome sequencing and assembly.</title>
        <authorList>
            <person name="Kang H."/>
            <person name="Kang J."/>
            <person name="Cha I."/>
            <person name="Kim H."/>
            <person name="Joh K."/>
        </authorList>
    </citation>
    <scope>NUCLEOTIDE SEQUENCE [LARGE SCALE GENOMIC DNA]</scope>
    <source>
        <strain evidence="2 3">HMF7605</strain>
    </source>
</reference>
<proteinExistence type="predicted"/>
<evidence type="ECO:0000256" key="1">
    <source>
        <dbReference type="SAM" id="Phobius"/>
    </source>
</evidence>
<gene>
    <name evidence="2" type="ORF">AHMF7605_24315</name>
</gene>
<evidence type="ECO:0000313" key="2">
    <source>
        <dbReference type="EMBL" id="PSR56399.1"/>
    </source>
</evidence>